<dbReference type="SUPFAM" id="SSF88946">
    <property type="entry name" value="Sigma2 domain of RNA polymerase sigma factors"/>
    <property type="match status" value="1"/>
</dbReference>
<keyword evidence="8" id="KW-1185">Reference proteome</keyword>
<evidence type="ECO:0000256" key="4">
    <source>
        <dbReference type="ARBA" id="ARBA00023125"/>
    </source>
</evidence>
<evidence type="ECO:0000313" key="7">
    <source>
        <dbReference type="EMBL" id="GAA0471457.1"/>
    </source>
</evidence>
<sequence>MSHLPRRTAAIPMTTLPADYRAFHELYRGHYVHWAEVVLGNRHDAEEAVDQAFEQLFMSWNRILTLEAPNAYAWAVVRNRTFDCARARDKRPTVIDTAAFETTALRHAVDPIGELEHSLAVYQAIRALPERQHDVIVLLYCLGHTVAQVADIMGTTSGGVRSTARFARHRLRQALGYDHDTTAREGRDDNE</sequence>
<dbReference type="InterPro" id="IPR013324">
    <property type="entry name" value="RNA_pol_sigma_r3/r4-like"/>
</dbReference>
<dbReference type="Pfam" id="PF08281">
    <property type="entry name" value="Sigma70_r4_2"/>
    <property type="match status" value="1"/>
</dbReference>
<accession>A0ABP3K4M2</accession>
<dbReference type="SUPFAM" id="SSF88659">
    <property type="entry name" value="Sigma3 and sigma4 domains of RNA polymerase sigma factors"/>
    <property type="match status" value="1"/>
</dbReference>
<evidence type="ECO:0000256" key="3">
    <source>
        <dbReference type="ARBA" id="ARBA00023082"/>
    </source>
</evidence>
<dbReference type="CDD" id="cd06171">
    <property type="entry name" value="Sigma70_r4"/>
    <property type="match status" value="1"/>
</dbReference>
<evidence type="ECO:0000256" key="5">
    <source>
        <dbReference type="ARBA" id="ARBA00023163"/>
    </source>
</evidence>
<proteinExistence type="inferred from homology"/>
<evidence type="ECO:0000259" key="6">
    <source>
        <dbReference type="Pfam" id="PF08281"/>
    </source>
</evidence>
<dbReference type="InterPro" id="IPR013325">
    <property type="entry name" value="RNA_pol_sigma_r2"/>
</dbReference>
<protein>
    <submittedName>
        <fullName evidence="7">Sigma-70 family RNA polymerase sigma factor</fullName>
    </submittedName>
</protein>
<comment type="similarity">
    <text evidence="1">Belongs to the sigma-70 factor family. ECF subfamily.</text>
</comment>
<keyword evidence="5" id="KW-0804">Transcription</keyword>
<dbReference type="Gene3D" id="1.10.1740.10">
    <property type="match status" value="1"/>
</dbReference>
<dbReference type="RefSeq" id="WP_344091938.1">
    <property type="nucleotide sequence ID" value="NZ_BAAAHB010000039.1"/>
</dbReference>
<feature type="domain" description="RNA polymerase sigma factor 70 region 4 type 2" evidence="6">
    <location>
        <begin position="119"/>
        <end position="171"/>
    </location>
</feature>
<dbReference type="PANTHER" id="PTHR43133:SF8">
    <property type="entry name" value="RNA POLYMERASE SIGMA FACTOR HI_1459-RELATED"/>
    <property type="match status" value="1"/>
</dbReference>
<organism evidence="7 8">
    <name type="scientific">Streptomyces stramineus</name>
    <dbReference type="NCBI Taxonomy" id="173861"/>
    <lineage>
        <taxon>Bacteria</taxon>
        <taxon>Bacillati</taxon>
        <taxon>Actinomycetota</taxon>
        <taxon>Actinomycetes</taxon>
        <taxon>Kitasatosporales</taxon>
        <taxon>Streptomycetaceae</taxon>
        <taxon>Streptomyces</taxon>
    </lineage>
</organism>
<dbReference type="Proteomes" id="UP001499895">
    <property type="component" value="Unassembled WGS sequence"/>
</dbReference>
<dbReference type="Gene3D" id="1.10.10.10">
    <property type="entry name" value="Winged helix-like DNA-binding domain superfamily/Winged helix DNA-binding domain"/>
    <property type="match status" value="1"/>
</dbReference>
<evidence type="ECO:0000256" key="1">
    <source>
        <dbReference type="ARBA" id="ARBA00010641"/>
    </source>
</evidence>
<comment type="caution">
    <text evidence="7">The sequence shown here is derived from an EMBL/GenBank/DDBJ whole genome shotgun (WGS) entry which is preliminary data.</text>
</comment>
<dbReference type="NCBIfam" id="TIGR02937">
    <property type="entry name" value="sigma70-ECF"/>
    <property type="match status" value="1"/>
</dbReference>
<dbReference type="PANTHER" id="PTHR43133">
    <property type="entry name" value="RNA POLYMERASE ECF-TYPE SIGMA FACTO"/>
    <property type="match status" value="1"/>
</dbReference>
<dbReference type="InterPro" id="IPR036388">
    <property type="entry name" value="WH-like_DNA-bd_sf"/>
</dbReference>
<reference evidence="8" key="1">
    <citation type="journal article" date="2019" name="Int. J. Syst. Evol. Microbiol.">
        <title>The Global Catalogue of Microorganisms (GCM) 10K type strain sequencing project: providing services to taxonomists for standard genome sequencing and annotation.</title>
        <authorList>
            <consortium name="The Broad Institute Genomics Platform"/>
            <consortium name="The Broad Institute Genome Sequencing Center for Infectious Disease"/>
            <person name="Wu L."/>
            <person name="Ma J."/>
        </authorList>
    </citation>
    <scope>NUCLEOTIDE SEQUENCE [LARGE SCALE GENOMIC DNA]</scope>
    <source>
        <strain evidence="8">JCM 10649</strain>
    </source>
</reference>
<dbReference type="EMBL" id="BAAAHB010000039">
    <property type="protein sequence ID" value="GAA0471457.1"/>
    <property type="molecule type" value="Genomic_DNA"/>
</dbReference>
<dbReference type="InterPro" id="IPR014284">
    <property type="entry name" value="RNA_pol_sigma-70_dom"/>
</dbReference>
<name>A0ABP3K4M2_9ACTN</name>
<dbReference type="InterPro" id="IPR013249">
    <property type="entry name" value="RNA_pol_sigma70_r4_t2"/>
</dbReference>
<gene>
    <name evidence="7" type="ORF">GCM10009544_36910</name>
</gene>
<evidence type="ECO:0000313" key="8">
    <source>
        <dbReference type="Proteomes" id="UP001499895"/>
    </source>
</evidence>
<keyword evidence="3" id="KW-0731">Sigma factor</keyword>
<dbReference type="InterPro" id="IPR039425">
    <property type="entry name" value="RNA_pol_sigma-70-like"/>
</dbReference>
<evidence type="ECO:0000256" key="2">
    <source>
        <dbReference type="ARBA" id="ARBA00023015"/>
    </source>
</evidence>
<keyword evidence="2" id="KW-0805">Transcription regulation</keyword>
<keyword evidence="4" id="KW-0238">DNA-binding</keyword>